<keyword evidence="1" id="KW-0175">Coiled coil</keyword>
<dbReference type="Proteomes" id="UP001159405">
    <property type="component" value="Unassembled WGS sequence"/>
</dbReference>
<name>A0ABN8Q6F9_9CNID</name>
<keyword evidence="4" id="KW-1185">Reference proteome</keyword>
<feature type="compositionally biased region" description="Basic and acidic residues" evidence="2">
    <location>
        <begin position="43"/>
        <end position="53"/>
    </location>
</feature>
<comment type="caution">
    <text evidence="3">The sequence shown here is derived from an EMBL/GenBank/DDBJ whole genome shotgun (WGS) entry which is preliminary data.</text>
</comment>
<sequence length="369" mass="43119">MSRKRPSEQKTKEPTGSEKTRNDGGRKRRREEPPKSAKTNGSSDRKKSRHEEELNSIQEKIESSTNSISLLNNHLEKGSCPKTLRYNARANITLDEDFKKDINSIRKKAEQALVGALVKSHYRRVDRLKNKYRKIEQAQSRRSHQETNQSSRKAPARNRNTSKDKNENELAEVLKAKIREVDTLLEQMRAQANNKKSESYPVVLSYPLEIREEGKRNRTDNKAVKSRKRTERRKIKEKKRFLNNIKSRNQHIKNLSNSQLTDEQITLLSRGLKFIPTPGTRENIIRRQLLNDFSQFARRMRLKYIFHGTDKEPHPFHVKSDWDPPVQPSVALETFLEEVKFELANIKLNKPKDNLSQGERKALKELSHD</sequence>
<feature type="region of interest" description="Disordered" evidence="2">
    <location>
        <begin position="135"/>
        <end position="169"/>
    </location>
</feature>
<feature type="region of interest" description="Disordered" evidence="2">
    <location>
        <begin position="1"/>
        <end position="60"/>
    </location>
</feature>
<organism evidence="3 4">
    <name type="scientific">Porites lobata</name>
    <dbReference type="NCBI Taxonomy" id="104759"/>
    <lineage>
        <taxon>Eukaryota</taxon>
        <taxon>Metazoa</taxon>
        <taxon>Cnidaria</taxon>
        <taxon>Anthozoa</taxon>
        <taxon>Hexacorallia</taxon>
        <taxon>Scleractinia</taxon>
        <taxon>Fungiina</taxon>
        <taxon>Poritidae</taxon>
        <taxon>Porites</taxon>
    </lineage>
</organism>
<gene>
    <name evidence="3" type="ORF">PLOB_00002292</name>
</gene>
<feature type="compositionally biased region" description="Basic and acidic residues" evidence="2">
    <location>
        <begin position="1"/>
        <end position="35"/>
    </location>
</feature>
<proteinExistence type="predicted"/>
<reference evidence="3 4" key="1">
    <citation type="submission" date="2022-05" db="EMBL/GenBank/DDBJ databases">
        <authorList>
            <consortium name="Genoscope - CEA"/>
            <person name="William W."/>
        </authorList>
    </citation>
    <scope>NUCLEOTIDE SEQUENCE [LARGE SCALE GENOMIC DNA]</scope>
</reference>
<accession>A0ABN8Q6F9</accession>
<evidence type="ECO:0000256" key="1">
    <source>
        <dbReference type="SAM" id="Coils"/>
    </source>
</evidence>
<evidence type="ECO:0000256" key="2">
    <source>
        <dbReference type="SAM" id="MobiDB-lite"/>
    </source>
</evidence>
<evidence type="ECO:0000313" key="4">
    <source>
        <dbReference type="Proteomes" id="UP001159405"/>
    </source>
</evidence>
<evidence type="ECO:0000313" key="3">
    <source>
        <dbReference type="EMBL" id="CAH3157594.1"/>
    </source>
</evidence>
<dbReference type="EMBL" id="CALNXK010000108">
    <property type="protein sequence ID" value="CAH3157594.1"/>
    <property type="molecule type" value="Genomic_DNA"/>
</dbReference>
<feature type="coiled-coil region" evidence="1">
    <location>
        <begin position="171"/>
        <end position="198"/>
    </location>
</feature>
<protein>
    <submittedName>
        <fullName evidence="3">Uncharacterized protein</fullName>
    </submittedName>
</protein>